<feature type="binding site" evidence="10">
    <location>
        <position position="168"/>
    </location>
    <ligand>
        <name>Zn(2+)</name>
        <dbReference type="ChEBI" id="CHEBI:29105"/>
        <label>1</label>
    </ligand>
</feature>
<dbReference type="PANTHER" id="PTHR45892:SF1">
    <property type="entry name" value="AMINOACYLASE-1"/>
    <property type="match status" value="1"/>
</dbReference>
<comment type="subcellular location">
    <subcellularLocation>
        <location evidence="1">Cytoplasm</location>
    </subcellularLocation>
</comment>
<dbReference type="STRING" id="31234.E3N5R9"/>
<evidence type="ECO:0000256" key="8">
    <source>
        <dbReference type="ARBA" id="ARBA00029656"/>
    </source>
</evidence>
<dbReference type="InterPro" id="IPR052083">
    <property type="entry name" value="Aminoacylase-1_M20A"/>
</dbReference>
<dbReference type="InterPro" id="IPR011650">
    <property type="entry name" value="Peptidase_M20_dimer"/>
</dbReference>
<evidence type="ECO:0000256" key="1">
    <source>
        <dbReference type="ARBA" id="ARBA00004496"/>
    </source>
</evidence>
<dbReference type="SUPFAM" id="SSF55031">
    <property type="entry name" value="Bacterial exopeptidase dimerisation domain"/>
    <property type="match status" value="1"/>
</dbReference>
<sequence>MENIAVTRLIEYLKINSEQPTPDYGACLKFLFNYADELGIMRRSVETAPGVFFIIMTIIGSLPELPSIMLYSHMDTVQTSSDWTHHPYSGYKDENGTIYGRGAQDMKSLGIQHMEAFRNLFEQGIKQWKRTIHIVFAPDEETGSENGMKGFVKSEEFKKLNIGFSLDEGGPSQNDIYDVYYGEKVTWFVNVTITGSAGHGSKFIKNTALEKLERLLYNTRKFRNEQETLMHKNNLTLADVTTLNVNIINGGVLVNIVPEKIHVSIDMRLTPNQDFGKMRNCLDKWVKDAGEGASYQFVQYSDFKPVSPSTRDNPFWAAFEDGMKEMNCEFNKGIMAASTDARFVREAGIPALGFTPMVNTPFLLHDKDECLNEKEFLKGIKIYEALINKLANVDG</sequence>
<dbReference type="Pfam" id="PF07687">
    <property type="entry name" value="M20_dimer"/>
    <property type="match status" value="1"/>
</dbReference>
<evidence type="ECO:0000313" key="12">
    <source>
        <dbReference type="Proteomes" id="UP000008281"/>
    </source>
</evidence>
<feature type="active site" evidence="9">
    <location>
        <position position="75"/>
    </location>
</feature>
<dbReference type="InterPro" id="IPR010159">
    <property type="entry name" value="N-acyl_aa_amidohydrolase"/>
</dbReference>
<dbReference type="Gene3D" id="3.30.70.360">
    <property type="match status" value="1"/>
</dbReference>
<dbReference type="OrthoDB" id="3064516at2759"/>
<accession>E3N5R9</accession>
<feature type="binding site" evidence="10">
    <location>
        <position position="105"/>
    </location>
    <ligand>
        <name>Zn(2+)</name>
        <dbReference type="ChEBI" id="CHEBI:29105"/>
        <label>2</label>
    </ligand>
</feature>
<dbReference type="GO" id="GO:0004046">
    <property type="term" value="F:aminoacylase activity"/>
    <property type="evidence" value="ECO:0007669"/>
    <property type="project" value="UniProtKB-EC"/>
</dbReference>
<feature type="binding site" evidence="10">
    <location>
        <position position="105"/>
    </location>
    <ligand>
        <name>Zn(2+)</name>
        <dbReference type="ChEBI" id="CHEBI:29105"/>
        <label>1</label>
    </ligand>
</feature>
<dbReference type="Pfam" id="PF01546">
    <property type="entry name" value="Peptidase_M20"/>
    <property type="match status" value="1"/>
</dbReference>
<evidence type="ECO:0000256" key="6">
    <source>
        <dbReference type="ARBA" id="ARBA00022801"/>
    </source>
</evidence>
<dbReference type="NCBIfam" id="TIGR01880">
    <property type="entry name" value="Ac-peptdase-euk"/>
    <property type="match status" value="1"/>
</dbReference>
<feature type="binding site" evidence="10">
    <location>
        <position position="365"/>
    </location>
    <ligand>
        <name>Zn(2+)</name>
        <dbReference type="ChEBI" id="CHEBI:29105"/>
        <label>2</label>
    </ligand>
</feature>
<reference evidence="11" key="1">
    <citation type="submission" date="2007-07" db="EMBL/GenBank/DDBJ databases">
        <title>PCAP assembly of the Caenorhabditis remanei genome.</title>
        <authorList>
            <consortium name="The Caenorhabditis remanei Sequencing Consortium"/>
            <person name="Wilson R.K."/>
        </authorList>
    </citation>
    <scope>NUCLEOTIDE SEQUENCE [LARGE SCALE GENOMIC DNA]</scope>
    <source>
        <strain evidence="11">PB4641</strain>
    </source>
</reference>
<evidence type="ECO:0000256" key="4">
    <source>
        <dbReference type="ARBA" id="ARBA00022490"/>
    </source>
</evidence>
<evidence type="ECO:0000313" key="11">
    <source>
        <dbReference type="EMBL" id="EFO87285.1"/>
    </source>
</evidence>
<keyword evidence="12" id="KW-1185">Reference proteome</keyword>
<keyword evidence="7 10" id="KW-0862">Zinc</keyword>
<dbReference type="Proteomes" id="UP000008281">
    <property type="component" value="Unassembled WGS sequence"/>
</dbReference>
<evidence type="ECO:0000256" key="2">
    <source>
        <dbReference type="ARBA" id="ARBA00006247"/>
    </source>
</evidence>
<feature type="binding site" evidence="10">
    <location>
        <position position="141"/>
    </location>
    <ligand>
        <name>Zn(2+)</name>
        <dbReference type="ChEBI" id="CHEBI:29105"/>
        <label>2</label>
    </ligand>
</feature>
<dbReference type="GO" id="GO:0006520">
    <property type="term" value="P:amino acid metabolic process"/>
    <property type="evidence" value="ECO:0007669"/>
    <property type="project" value="InterPro"/>
</dbReference>
<dbReference type="InterPro" id="IPR036264">
    <property type="entry name" value="Bact_exopeptidase_dim_dom"/>
</dbReference>
<comment type="cofactor">
    <cofactor evidence="10">
        <name>Zn(2+)</name>
        <dbReference type="ChEBI" id="CHEBI:29105"/>
    </cofactor>
    <text evidence="10">Binds 2 Zn(2+) ions per subunit.</text>
</comment>
<feature type="active site" description="Proton acceptor" evidence="9">
    <location>
        <position position="140"/>
    </location>
</feature>
<dbReference type="PIRSF" id="PIRSF036696">
    <property type="entry name" value="ACY-1"/>
    <property type="match status" value="1"/>
</dbReference>
<dbReference type="FunFam" id="1.10.150.900:FF:000001">
    <property type="entry name" value="Aminoacylase-1, putative"/>
    <property type="match status" value="1"/>
</dbReference>
<evidence type="ECO:0000256" key="10">
    <source>
        <dbReference type="PIRSR" id="PIRSR036696-2"/>
    </source>
</evidence>
<dbReference type="PROSITE" id="PS00758">
    <property type="entry name" value="ARGE_DAPE_CPG2_1"/>
    <property type="match status" value="1"/>
</dbReference>
<gene>
    <name evidence="11" type="ORF">CRE_25767</name>
</gene>
<dbReference type="AlphaFoldDB" id="E3N5R9"/>
<dbReference type="eggNOG" id="KOG2275">
    <property type="taxonomic scope" value="Eukaryota"/>
</dbReference>
<dbReference type="GO" id="GO:0005737">
    <property type="term" value="C:cytoplasm"/>
    <property type="evidence" value="ECO:0007669"/>
    <property type="project" value="UniProtKB-SubCell"/>
</dbReference>
<dbReference type="Gene3D" id="1.10.150.900">
    <property type="match status" value="1"/>
</dbReference>
<dbReference type="SUPFAM" id="SSF53187">
    <property type="entry name" value="Zn-dependent exopeptidases"/>
    <property type="match status" value="1"/>
</dbReference>
<keyword evidence="5 10" id="KW-0479">Metal-binding</keyword>
<protein>
    <recommendedName>
        <fullName evidence="3">N-acyl-aliphatic-L-amino acid amidohydrolase</fullName>
        <ecNumber evidence="3">3.5.1.14</ecNumber>
    </recommendedName>
    <alternativeName>
        <fullName evidence="8">N-acyl-L-amino-acid amidohydrolase</fullName>
    </alternativeName>
</protein>
<evidence type="ECO:0000256" key="7">
    <source>
        <dbReference type="ARBA" id="ARBA00022833"/>
    </source>
</evidence>
<dbReference type="GO" id="GO:0046872">
    <property type="term" value="F:metal ion binding"/>
    <property type="evidence" value="ECO:0007669"/>
    <property type="project" value="UniProtKB-KW"/>
</dbReference>
<evidence type="ECO:0000256" key="3">
    <source>
        <dbReference type="ARBA" id="ARBA00011913"/>
    </source>
</evidence>
<dbReference type="InterPro" id="IPR002933">
    <property type="entry name" value="Peptidase_M20"/>
</dbReference>
<evidence type="ECO:0000256" key="9">
    <source>
        <dbReference type="PIRSR" id="PIRSR036696-1"/>
    </source>
</evidence>
<keyword evidence="4" id="KW-0963">Cytoplasm</keyword>
<organism evidence="12">
    <name type="scientific">Caenorhabditis remanei</name>
    <name type="common">Caenorhabditis vulgaris</name>
    <dbReference type="NCBI Taxonomy" id="31234"/>
    <lineage>
        <taxon>Eukaryota</taxon>
        <taxon>Metazoa</taxon>
        <taxon>Ecdysozoa</taxon>
        <taxon>Nematoda</taxon>
        <taxon>Chromadorea</taxon>
        <taxon>Rhabditida</taxon>
        <taxon>Rhabditina</taxon>
        <taxon>Rhabditomorpha</taxon>
        <taxon>Rhabditoidea</taxon>
        <taxon>Rhabditidae</taxon>
        <taxon>Peloderinae</taxon>
        <taxon>Caenorhabditis</taxon>
    </lineage>
</organism>
<dbReference type="FunFam" id="3.30.70.360:FF:000005">
    <property type="entry name" value="Putative Aminoacylase-1"/>
    <property type="match status" value="1"/>
</dbReference>
<feature type="binding site" evidence="10">
    <location>
        <position position="73"/>
    </location>
    <ligand>
        <name>Zn(2+)</name>
        <dbReference type="ChEBI" id="CHEBI:29105"/>
        <label>1</label>
    </ligand>
</feature>
<dbReference type="Gene3D" id="3.40.630.10">
    <property type="entry name" value="Zn peptidases"/>
    <property type="match status" value="1"/>
</dbReference>
<dbReference type="PROSITE" id="PS00759">
    <property type="entry name" value="ARGE_DAPE_CPG2_2"/>
    <property type="match status" value="1"/>
</dbReference>
<proteinExistence type="inferred from homology"/>
<dbReference type="EMBL" id="DS268533">
    <property type="protein sequence ID" value="EFO87285.1"/>
    <property type="molecule type" value="Genomic_DNA"/>
</dbReference>
<evidence type="ECO:0000256" key="5">
    <source>
        <dbReference type="ARBA" id="ARBA00022723"/>
    </source>
</evidence>
<comment type="similarity">
    <text evidence="2">Belongs to the peptidase M20A family.</text>
</comment>
<dbReference type="InterPro" id="IPR001261">
    <property type="entry name" value="ArgE/DapE_CS"/>
</dbReference>
<dbReference type="EC" id="3.5.1.14" evidence="3"/>
<keyword evidence="6" id="KW-0378">Hydrolase</keyword>
<dbReference type="OMA" id="GTDAKQF"/>
<dbReference type="PANTHER" id="PTHR45892">
    <property type="entry name" value="AMINOACYLASE-1"/>
    <property type="match status" value="1"/>
</dbReference>
<name>E3N5R9_CAERE</name>
<dbReference type="HOGENOM" id="CLU_021802_5_0_1"/>